<name>A0A162SIP0_9CLOT</name>
<protein>
    <recommendedName>
        <fullName evidence="3">Chromosome partition protein Smc</fullName>
    </recommendedName>
</protein>
<dbReference type="AlphaFoldDB" id="A0A162SIP0"/>
<comment type="caution">
    <text evidence="1">The sequence shown here is derived from an EMBL/GenBank/DDBJ whole genome shotgun (WGS) entry which is preliminary data.</text>
</comment>
<dbReference type="InterPro" id="IPR027417">
    <property type="entry name" value="P-loop_NTPase"/>
</dbReference>
<gene>
    <name evidence="1" type="ORF">CLMAG_30820</name>
</gene>
<accession>A0A162SIP0</accession>
<dbReference type="EMBL" id="LWAE01000003">
    <property type="protein sequence ID" value="KZL91323.1"/>
    <property type="molecule type" value="Genomic_DNA"/>
</dbReference>
<dbReference type="Proteomes" id="UP000076603">
    <property type="component" value="Unassembled WGS sequence"/>
</dbReference>
<evidence type="ECO:0008006" key="3">
    <source>
        <dbReference type="Google" id="ProtNLM"/>
    </source>
</evidence>
<dbReference type="Gene3D" id="3.40.50.300">
    <property type="entry name" value="P-loop containing nucleotide triphosphate hydrolases"/>
    <property type="match status" value="1"/>
</dbReference>
<evidence type="ECO:0000313" key="1">
    <source>
        <dbReference type="EMBL" id="KZL91323.1"/>
    </source>
</evidence>
<reference evidence="1 2" key="1">
    <citation type="submission" date="2016-04" db="EMBL/GenBank/DDBJ databases">
        <title>Genome sequence of Clostridium magnum DSM 2767.</title>
        <authorList>
            <person name="Poehlein A."/>
            <person name="Uhlig R."/>
            <person name="Fischer R."/>
            <person name="Bahl H."/>
            <person name="Daniel R."/>
        </authorList>
    </citation>
    <scope>NUCLEOTIDE SEQUENCE [LARGE SCALE GENOMIC DNA]</scope>
    <source>
        <strain evidence="1 2">DSM 2767</strain>
    </source>
</reference>
<dbReference type="STRING" id="1121326.CLMAG_30820"/>
<evidence type="ECO:0000313" key="2">
    <source>
        <dbReference type="Proteomes" id="UP000076603"/>
    </source>
</evidence>
<proteinExistence type="predicted"/>
<dbReference type="PATRIC" id="fig|1121326.3.peg.3108"/>
<sequence length="643" mass="74958">MKGIYVSKLRVEGEHYRRTLQFDRGLNIIAGDIYSGKSLVLRLIDYIFGKGEINLKVQKALDLYCDKVFLEIEISGKIYTFRRNLKKASSKFYIYFCELSRIADFTPKVIDKGAFSNFILDLLGMPSCKILRHKRNSPDRQLETISIRDVFRFVYIDQHDLGTNNFLKNNVENKARKNRPTFELITNFIVEDKEGIKEKIVEETSEINNIDKIVSGLKTYLSESDFMTLEDTKIKRTFEKEKLDNLIIKKENFINDIKKKKSEVSPIYKQIIGDIRDIIDKVGSINKNINDLEFDLSAKKQLLNTYIKEKKEIEATKEANFYLEEIKHELQCPLCNSKVVSIKDSDINETILSNVDHELDEKILMLTNLIDGIEKNKEELICEKKYLQSKEQFLQKAAEKYKKNDEVELPYIAEIENINILIEEARKNISAFSEVVKIYNKVDEKEKERERRQSLLDNLNESLNSLLKDIKFKDNILEKINDSYITLFDALGYSIEKDKTYISKEDYVAYYDEASVFEHDSGGVLVCIQIAFLGAILITQNSFEEFGLNHPNLLMLDTIGKYLGAYKSIYTDKDEKFEVMDEELYKNLYELLKIISKQSQIIIVDNTPPVEEKKYIRYIFKNEDTKKKTISKSGLIDLSKNEI</sequence>
<dbReference type="OrthoDB" id="103556at2"/>
<dbReference type="RefSeq" id="WP_066623893.1">
    <property type="nucleotide sequence ID" value="NZ_FQXL01000008.1"/>
</dbReference>
<keyword evidence="2" id="KW-1185">Reference proteome</keyword>
<organism evidence="1 2">
    <name type="scientific">Clostridium magnum DSM 2767</name>
    <dbReference type="NCBI Taxonomy" id="1121326"/>
    <lineage>
        <taxon>Bacteria</taxon>
        <taxon>Bacillati</taxon>
        <taxon>Bacillota</taxon>
        <taxon>Clostridia</taxon>
        <taxon>Eubacteriales</taxon>
        <taxon>Clostridiaceae</taxon>
        <taxon>Clostridium</taxon>
    </lineage>
</organism>